<comment type="caution">
    <text evidence="2">The sequence shown here is derived from an EMBL/GenBank/DDBJ whole genome shotgun (WGS) entry which is preliminary data.</text>
</comment>
<accession>A0AAD7CNI1</accession>
<feature type="compositionally biased region" description="Basic and acidic residues" evidence="1">
    <location>
        <begin position="62"/>
        <end position="81"/>
    </location>
</feature>
<organism evidence="2 3">
    <name type="scientific">Mycena rosella</name>
    <name type="common">Pink bonnet</name>
    <name type="synonym">Agaricus rosellus</name>
    <dbReference type="NCBI Taxonomy" id="1033263"/>
    <lineage>
        <taxon>Eukaryota</taxon>
        <taxon>Fungi</taxon>
        <taxon>Dikarya</taxon>
        <taxon>Basidiomycota</taxon>
        <taxon>Agaricomycotina</taxon>
        <taxon>Agaricomycetes</taxon>
        <taxon>Agaricomycetidae</taxon>
        <taxon>Agaricales</taxon>
        <taxon>Marasmiineae</taxon>
        <taxon>Mycenaceae</taxon>
        <taxon>Mycena</taxon>
    </lineage>
</organism>
<proteinExistence type="predicted"/>
<evidence type="ECO:0000313" key="3">
    <source>
        <dbReference type="Proteomes" id="UP001221757"/>
    </source>
</evidence>
<dbReference type="AlphaFoldDB" id="A0AAD7CNI1"/>
<dbReference type="Gene3D" id="3.40.50.300">
    <property type="entry name" value="P-loop containing nucleotide triphosphate hydrolases"/>
    <property type="match status" value="1"/>
</dbReference>
<sequence>MRRPLQLAPCASSRMRGDPAAPGGRCACAAPRSCLAGAPYPCPHRSRADFAVSATTRPPKARAGDSHRAFEASSQDTRDPTRHLKRELADAIREGGGGERAGSATRCPQPSPKVAAFHLDGTASWRKPLAWHNNMYCAYCLPPSVAAREPPCEALPEMAFTKFENDLEEPELAEGVAQIKKVNWVFSGTEEERKAWSKWMLQFDEKKNK</sequence>
<dbReference type="Proteomes" id="UP001221757">
    <property type="component" value="Unassembled WGS sequence"/>
</dbReference>
<feature type="region of interest" description="Disordered" evidence="1">
    <location>
        <begin position="1"/>
        <end position="22"/>
    </location>
</feature>
<dbReference type="EMBL" id="JARKIE010000320">
    <property type="protein sequence ID" value="KAJ7654732.1"/>
    <property type="molecule type" value="Genomic_DNA"/>
</dbReference>
<dbReference type="InterPro" id="IPR027417">
    <property type="entry name" value="P-loop_NTPase"/>
</dbReference>
<reference evidence="2" key="1">
    <citation type="submission" date="2023-03" db="EMBL/GenBank/DDBJ databases">
        <title>Massive genome expansion in bonnet fungi (Mycena s.s.) driven by repeated elements and novel gene families across ecological guilds.</title>
        <authorList>
            <consortium name="Lawrence Berkeley National Laboratory"/>
            <person name="Harder C.B."/>
            <person name="Miyauchi S."/>
            <person name="Viragh M."/>
            <person name="Kuo A."/>
            <person name="Thoen E."/>
            <person name="Andreopoulos B."/>
            <person name="Lu D."/>
            <person name="Skrede I."/>
            <person name="Drula E."/>
            <person name="Henrissat B."/>
            <person name="Morin E."/>
            <person name="Kohler A."/>
            <person name="Barry K."/>
            <person name="LaButti K."/>
            <person name="Morin E."/>
            <person name="Salamov A."/>
            <person name="Lipzen A."/>
            <person name="Mereny Z."/>
            <person name="Hegedus B."/>
            <person name="Baldrian P."/>
            <person name="Stursova M."/>
            <person name="Weitz H."/>
            <person name="Taylor A."/>
            <person name="Grigoriev I.V."/>
            <person name="Nagy L.G."/>
            <person name="Martin F."/>
            <person name="Kauserud H."/>
        </authorList>
    </citation>
    <scope>NUCLEOTIDE SEQUENCE</scope>
    <source>
        <strain evidence="2">CBHHK067</strain>
    </source>
</reference>
<evidence type="ECO:0000256" key="1">
    <source>
        <dbReference type="SAM" id="MobiDB-lite"/>
    </source>
</evidence>
<name>A0AAD7CNI1_MYCRO</name>
<evidence type="ECO:0000313" key="2">
    <source>
        <dbReference type="EMBL" id="KAJ7654732.1"/>
    </source>
</evidence>
<gene>
    <name evidence="2" type="ORF">B0H17DRAFT_1214323</name>
</gene>
<feature type="region of interest" description="Disordered" evidence="1">
    <location>
        <begin position="55"/>
        <end position="81"/>
    </location>
</feature>
<keyword evidence="3" id="KW-1185">Reference proteome</keyword>
<protein>
    <submittedName>
        <fullName evidence="2">Uncharacterized protein</fullName>
    </submittedName>
</protein>